<keyword evidence="1" id="KW-0812">Transmembrane</keyword>
<sequence>MTDMHHDKSETAENSGGSSAYDDGTIHKTAGTLFTASLFYNLYLLFVPLFICILFCIPFAVVWYSGIIDDTLYFAHKEGFGLPILIWIIIVMVIALYFAMILHRRNNLYIIIELLNMGRALLGIPVLCVKYVRACLSDVRCREFVADGMPSGIDRNQITVINLVRAMIENSALQKSEQQVFSLYADFPQNSENDLNETVARICGYATEINGGSPKSKKVFCQCIRLLDSAQRKKLVNCFNAGTGEMTEQEDYLQRLEELAPAEIFRRKDYLNWLIKIVYAGGAVNDRTLEFIGRFGEALRLNEKEINLSLKYHTGGKYRIILRKKPVKSSAGNLSEKSERQSGVFGEMNSETVQKYRNAEADRLLMTLLGYILASFGEIDEERHELLLRMMDSVGMPEDEEGIRAFRAGASVKYAPYDDIAGFREKYQQEDPDEIKLLLLKLLRMIYVDGEISEREQLIFAQIGLGFGFHENQTSEMIAREKKRQDAIAAQLRQND</sequence>
<reference evidence="2 3" key="1">
    <citation type="submission" date="2016-10" db="EMBL/GenBank/DDBJ databases">
        <authorList>
            <person name="Varghese N."/>
            <person name="Submissions S."/>
        </authorList>
    </citation>
    <scope>NUCLEOTIDE SEQUENCE [LARGE SCALE GENOMIC DNA]</scope>
    <source>
        <strain evidence="2 3">DSM 1361</strain>
    </source>
</reference>
<organism evidence="2 3">
    <name type="scientific">Ruminobacter amylophilus</name>
    <dbReference type="NCBI Taxonomy" id="867"/>
    <lineage>
        <taxon>Bacteria</taxon>
        <taxon>Pseudomonadati</taxon>
        <taxon>Pseudomonadota</taxon>
        <taxon>Gammaproteobacteria</taxon>
        <taxon>Aeromonadales</taxon>
        <taxon>Succinivibrionaceae</taxon>
        <taxon>Ruminobacter</taxon>
    </lineage>
</organism>
<name>A0A662ZGC9_9GAMM</name>
<evidence type="ECO:0000313" key="3">
    <source>
        <dbReference type="Proteomes" id="UP000243745"/>
    </source>
</evidence>
<feature type="transmembrane region" description="Helical" evidence="1">
    <location>
        <begin position="84"/>
        <end position="102"/>
    </location>
</feature>
<keyword evidence="3" id="KW-1185">Reference proteome</keyword>
<evidence type="ECO:0008006" key="4">
    <source>
        <dbReference type="Google" id="ProtNLM"/>
    </source>
</evidence>
<evidence type="ECO:0000313" key="2">
    <source>
        <dbReference type="EMBL" id="SFP15770.1"/>
    </source>
</evidence>
<dbReference type="AlphaFoldDB" id="A0A662ZGC9"/>
<proteinExistence type="predicted"/>
<feature type="transmembrane region" description="Helical" evidence="1">
    <location>
        <begin position="114"/>
        <end position="132"/>
    </location>
</feature>
<keyword evidence="1" id="KW-0472">Membrane</keyword>
<keyword evidence="1" id="KW-1133">Transmembrane helix</keyword>
<dbReference type="RefSeq" id="WP_093140778.1">
    <property type="nucleotide sequence ID" value="NZ_FOXF01000006.1"/>
</dbReference>
<dbReference type="SUPFAM" id="SSF158682">
    <property type="entry name" value="TerB-like"/>
    <property type="match status" value="1"/>
</dbReference>
<dbReference type="InterPro" id="IPR029024">
    <property type="entry name" value="TerB-like"/>
</dbReference>
<dbReference type="Gene3D" id="1.10.3680.10">
    <property type="entry name" value="TerB-like"/>
    <property type="match status" value="1"/>
</dbReference>
<dbReference type="EMBL" id="FOXF01000006">
    <property type="protein sequence ID" value="SFP15770.1"/>
    <property type="molecule type" value="Genomic_DNA"/>
</dbReference>
<gene>
    <name evidence="2" type="ORF">SAMN02910344_00593</name>
</gene>
<accession>A0A662ZGC9</accession>
<evidence type="ECO:0000256" key="1">
    <source>
        <dbReference type="SAM" id="Phobius"/>
    </source>
</evidence>
<protein>
    <recommendedName>
        <fullName evidence="4">Tellurite resistance protein TerB</fullName>
    </recommendedName>
</protein>
<dbReference type="Proteomes" id="UP000243745">
    <property type="component" value="Unassembled WGS sequence"/>
</dbReference>
<feature type="transmembrane region" description="Helical" evidence="1">
    <location>
        <begin position="42"/>
        <end position="64"/>
    </location>
</feature>